<dbReference type="Pfam" id="PF22400">
    <property type="entry name" value="DUF6980"/>
    <property type="match status" value="1"/>
</dbReference>
<organism evidence="2 3">
    <name type="scientific">Microbacterium horticulturae</name>
    <dbReference type="NCBI Taxonomy" id="3028316"/>
    <lineage>
        <taxon>Bacteria</taxon>
        <taxon>Bacillati</taxon>
        <taxon>Actinomycetota</taxon>
        <taxon>Actinomycetes</taxon>
        <taxon>Micrococcales</taxon>
        <taxon>Microbacteriaceae</taxon>
        <taxon>Microbacterium</taxon>
    </lineage>
</organism>
<name>A0ABY8BYE5_9MICO</name>
<keyword evidence="3" id="KW-1185">Reference proteome</keyword>
<gene>
    <name evidence="2" type="ORF">PU630_01210</name>
</gene>
<evidence type="ECO:0000313" key="3">
    <source>
        <dbReference type="Proteomes" id="UP001214553"/>
    </source>
</evidence>
<reference evidence="2 3" key="1">
    <citation type="submission" date="2023-03" db="EMBL/GenBank/DDBJ databases">
        <title>Genome sequence of Microbacterium sp. KACC 23027.</title>
        <authorList>
            <person name="Kim S."/>
            <person name="Heo J."/>
            <person name="Kwon S.-W."/>
        </authorList>
    </citation>
    <scope>NUCLEOTIDE SEQUENCE [LARGE SCALE GENOMIC DNA]</scope>
    <source>
        <strain evidence="2 3">KACC 23027</strain>
    </source>
</reference>
<proteinExistence type="predicted"/>
<accession>A0ABY8BYE5</accession>
<sequence>MPRPVGVPAEPPHACRELRAFLDDPRLPVGYDPQFREYWMPVVVAPGQAAVRQLFVFCPWCGAKLPVPLSEQWWDELADVVPENIPPHDPQDWVPAPYRSDAWWRGRFDDDGRLIVE</sequence>
<evidence type="ECO:0000259" key="1">
    <source>
        <dbReference type="Pfam" id="PF22400"/>
    </source>
</evidence>
<protein>
    <recommendedName>
        <fullName evidence="1">DUF6980 domain-containing protein</fullName>
    </recommendedName>
</protein>
<dbReference type="EMBL" id="CP119108">
    <property type="protein sequence ID" value="WEG09209.1"/>
    <property type="molecule type" value="Genomic_DNA"/>
</dbReference>
<feature type="domain" description="DUF6980" evidence="1">
    <location>
        <begin position="14"/>
        <end position="105"/>
    </location>
</feature>
<dbReference type="Proteomes" id="UP001214553">
    <property type="component" value="Chromosome"/>
</dbReference>
<dbReference type="InterPro" id="IPR053918">
    <property type="entry name" value="DUF6980"/>
</dbReference>
<evidence type="ECO:0000313" key="2">
    <source>
        <dbReference type="EMBL" id="WEG09209.1"/>
    </source>
</evidence>
<dbReference type="RefSeq" id="WP_275278533.1">
    <property type="nucleotide sequence ID" value="NZ_CP119108.1"/>
</dbReference>